<comment type="caution">
    <text evidence="1">The sequence shown here is derived from an EMBL/GenBank/DDBJ whole genome shotgun (WGS) entry which is preliminary data.</text>
</comment>
<evidence type="ECO:0000313" key="2">
    <source>
        <dbReference type="EMBL" id="NYE44243.1"/>
    </source>
</evidence>
<dbReference type="EMBL" id="JACCCF010000001">
    <property type="protein sequence ID" value="NYE44243.1"/>
    <property type="molecule type" value="Genomic_DNA"/>
</dbReference>
<name>A0A7J0CER8_9ACTN</name>
<gene>
    <name evidence="2" type="ORF">HEB29_005254</name>
    <name evidence="1" type="ORF">Sfulv_55680</name>
</gene>
<evidence type="ECO:0000313" key="3">
    <source>
        <dbReference type="Proteomes" id="UP000498980"/>
    </source>
</evidence>
<reference evidence="2 4" key="2">
    <citation type="submission" date="2020-07" db="EMBL/GenBank/DDBJ databases">
        <title>Sequencing the genomes of 1000 actinobacteria strains.</title>
        <authorList>
            <person name="Klenk H.-P."/>
        </authorList>
    </citation>
    <scope>NUCLEOTIDE SEQUENCE [LARGE SCALE GENOMIC DNA]</scope>
    <source>
        <strain evidence="2 4">DSM 41455</strain>
    </source>
</reference>
<proteinExistence type="predicted"/>
<reference evidence="1 3" key="1">
    <citation type="submission" date="2020-05" db="EMBL/GenBank/DDBJ databases">
        <title>Whole genome shotgun sequence of Streptomyces fulvorobeus NBRC 15897.</title>
        <authorList>
            <person name="Komaki H."/>
            <person name="Tamura T."/>
        </authorList>
    </citation>
    <scope>NUCLEOTIDE SEQUENCE [LARGE SCALE GENOMIC DNA]</scope>
    <source>
        <strain evidence="1 3">NBRC 15897</strain>
    </source>
</reference>
<protein>
    <submittedName>
        <fullName evidence="1">Uncharacterized protein</fullName>
    </submittedName>
</protein>
<accession>A0A7J0CER8</accession>
<dbReference type="RefSeq" id="WP_173316980.1">
    <property type="nucleotide sequence ID" value="NZ_BAAAUE010000022.1"/>
</dbReference>
<dbReference type="Proteomes" id="UP000530403">
    <property type="component" value="Unassembled WGS sequence"/>
</dbReference>
<dbReference type="EMBL" id="BLWC01000001">
    <property type="protein sequence ID" value="GFN00758.1"/>
    <property type="molecule type" value="Genomic_DNA"/>
</dbReference>
<organism evidence="1 3">
    <name type="scientific">Streptomyces fulvorobeus</name>
    <dbReference type="NCBI Taxonomy" id="284028"/>
    <lineage>
        <taxon>Bacteria</taxon>
        <taxon>Bacillati</taxon>
        <taxon>Actinomycetota</taxon>
        <taxon>Actinomycetes</taxon>
        <taxon>Kitasatosporales</taxon>
        <taxon>Streptomycetaceae</taxon>
        <taxon>Streptomyces</taxon>
    </lineage>
</organism>
<evidence type="ECO:0000313" key="1">
    <source>
        <dbReference type="EMBL" id="GFN00758.1"/>
    </source>
</evidence>
<evidence type="ECO:0000313" key="4">
    <source>
        <dbReference type="Proteomes" id="UP000530403"/>
    </source>
</evidence>
<dbReference type="AlphaFoldDB" id="A0A7J0CER8"/>
<keyword evidence="3" id="KW-1185">Reference proteome</keyword>
<sequence>MSPDGVTGTAIPDTYLALPVPLALDGEWNERTGYWFRRGVEEAMAAWEVKERVLRITIADEIYDLRTEMRACDGTWPEEYSTREVSSVLSEAANVAVEGRSDGQRLES</sequence>
<dbReference type="Proteomes" id="UP000498980">
    <property type="component" value="Unassembled WGS sequence"/>
</dbReference>